<dbReference type="Pfam" id="PF01541">
    <property type="entry name" value="GIY-YIG"/>
    <property type="match status" value="1"/>
</dbReference>
<dbReference type="SUPFAM" id="SSF82771">
    <property type="entry name" value="GIY-YIG endonuclease"/>
    <property type="match status" value="1"/>
</dbReference>
<dbReference type="Gene3D" id="3.40.1440.10">
    <property type="entry name" value="GIY-YIG endonuclease"/>
    <property type="match status" value="1"/>
</dbReference>
<protein>
    <submittedName>
        <fullName evidence="2">GIY-YIG nuclease family protein</fullName>
    </submittedName>
</protein>
<keyword evidence="3" id="KW-1185">Reference proteome</keyword>
<evidence type="ECO:0000259" key="1">
    <source>
        <dbReference type="PROSITE" id="PS50164"/>
    </source>
</evidence>
<reference evidence="2 3" key="1">
    <citation type="submission" date="2019-09" db="EMBL/GenBank/DDBJ databases">
        <title>Genome sequence and assembly of Taibaiella sp.</title>
        <authorList>
            <person name="Chhetri G."/>
        </authorList>
    </citation>
    <scope>NUCLEOTIDE SEQUENCE [LARGE SCALE GENOMIC DNA]</scope>
    <source>
        <strain evidence="2 3">KVB11</strain>
    </source>
</reference>
<accession>A0A5M6CI07</accession>
<sequence>MFYFYILYSAILDKFYIGMTSDSIDERLRRHNTNHKGFTGKASDWEIAYTELYQSKSEAYSRERLVKSWKSRKRIEALIRGAKFSGS</sequence>
<organism evidence="2 3">
    <name type="scientific">Taibaiella lutea</name>
    <dbReference type="NCBI Taxonomy" id="2608001"/>
    <lineage>
        <taxon>Bacteria</taxon>
        <taxon>Pseudomonadati</taxon>
        <taxon>Bacteroidota</taxon>
        <taxon>Chitinophagia</taxon>
        <taxon>Chitinophagales</taxon>
        <taxon>Chitinophagaceae</taxon>
        <taxon>Taibaiella</taxon>
    </lineage>
</organism>
<dbReference type="RefSeq" id="WP_150032527.1">
    <property type="nucleotide sequence ID" value="NZ_VWSH01000002.1"/>
</dbReference>
<dbReference type="InterPro" id="IPR035901">
    <property type="entry name" value="GIY-YIG_endonuc_sf"/>
</dbReference>
<feature type="domain" description="GIY-YIG" evidence="1">
    <location>
        <begin position="1"/>
        <end position="77"/>
    </location>
</feature>
<comment type="caution">
    <text evidence="2">The sequence shown here is derived from an EMBL/GenBank/DDBJ whole genome shotgun (WGS) entry which is preliminary data.</text>
</comment>
<evidence type="ECO:0000313" key="2">
    <source>
        <dbReference type="EMBL" id="KAA5534848.1"/>
    </source>
</evidence>
<dbReference type="EMBL" id="VWSH01000002">
    <property type="protein sequence ID" value="KAA5534848.1"/>
    <property type="molecule type" value="Genomic_DNA"/>
</dbReference>
<dbReference type="AlphaFoldDB" id="A0A5M6CI07"/>
<dbReference type="PROSITE" id="PS50164">
    <property type="entry name" value="GIY_YIG"/>
    <property type="match status" value="1"/>
</dbReference>
<proteinExistence type="predicted"/>
<evidence type="ECO:0000313" key="3">
    <source>
        <dbReference type="Proteomes" id="UP000323632"/>
    </source>
</evidence>
<gene>
    <name evidence="2" type="ORF">F0919_09600</name>
</gene>
<dbReference type="Proteomes" id="UP000323632">
    <property type="component" value="Unassembled WGS sequence"/>
</dbReference>
<dbReference type="CDD" id="cd10449">
    <property type="entry name" value="GIY-YIG_SLX1_like"/>
    <property type="match status" value="1"/>
</dbReference>
<name>A0A5M6CI07_9BACT</name>
<dbReference type="InterPro" id="IPR000305">
    <property type="entry name" value="GIY-YIG_endonuc"/>
</dbReference>